<name>A0A6N0A3U4_9CAUD</name>
<sequence length="263" mass="29514">MSNVFTLDAVKAEARKKFAPVQIGLSDDTTVELTSFLKLAKEDRKSVKAALDSLNEVNDEDESDEAVESVIEIISKIFTLIANKPSKLLRALDDDEIEVKLATMTKILQAWLEQAQVGGSLELADLIDRYGGCILADLKLHYGVDLRDLFSEVDPLSPRYVLTLLRYMPSDSATFAEMRGGQEFRGWDEDRYQNTAMVDAIRGLLYAFILAHTGKNSRKPAAPEPWPTPDRKNRKERQKKTPGSFYRMVATQVAKKRKQKGGS</sequence>
<dbReference type="EMBL" id="MT553337">
    <property type="protein sequence ID" value="QKO02421.1"/>
    <property type="molecule type" value="Genomic_DNA"/>
</dbReference>
<evidence type="ECO:0000313" key="2">
    <source>
        <dbReference type="EMBL" id="QKO02421.1"/>
    </source>
</evidence>
<evidence type="ECO:0000256" key="1">
    <source>
        <dbReference type="SAM" id="MobiDB-lite"/>
    </source>
</evidence>
<feature type="compositionally biased region" description="Basic residues" evidence="1">
    <location>
        <begin position="254"/>
        <end position="263"/>
    </location>
</feature>
<dbReference type="RefSeq" id="YP_010061978.1">
    <property type="nucleotide sequence ID" value="NC_054789.1"/>
</dbReference>
<proteinExistence type="predicted"/>
<keyword evidence="3" id="KW-1185">Reference proteome</keyword>
<dbReference type="KEGG" id="vg:64871611"/>
<feature type="region of interest" description="Disordered" evidence="1">
    <location>
        <begin position="216"/>
        <end position="263"/>
    </location>
</feature>
<reference evidence="2 3" key="1">
    <citation type="submission" date="2020-06" db="EMBL/GenBank/DDBJ databases">
        <authorList>
            <person name="Fast K.M."/>
            <person name="Johnson K."/>
            <person name="Mayfield K.N."/>
            <person name="Stephens L.A."/>
            <person name="Reid T.H."/>
            <person name="Ryan E.D."/>
            <person name="Keener T.W."/>
            <person name="Sandel M.W."/>
            <person name="Garlena R.A."/>
            <person name="Russell D.A."/>
            <person name="Pope W.H."/>
            <person name="Jacobs-Sera D."/>
            <person name="Hatfull G.F."/>
        </authorList>
    </citation>
    <scope>NUCLEOTIDE SEQUENCE [LARGE SCALE GENOMIC DNA]</scope>
</reference>
<dbReference type="Pfam" id="PF17388">
    <property type="entry name" value="GP24_25"/>
    <property type="match status" value="1"/>
</dbReference>
<dbReference type="Proteomes" id="UP000509248">
    <property type="component" value="Segment"/>
</dbReference>
<evidence type="ECO:0000313" key="3">
    <source>
        <dbReference type="Proteomes" id="UP000509248"/>
    </source>
</evidence>
<protein>
    <submittedName>
        <fullName evidence="2">Tail assembly chaperone</fullName>
    </submittedName>
</protein>
<dbReference type="GeneID" id="64871611"/>
<accession>A0A6N0A3U4</accession>
<gene>
    <name evidence="2" type="primary">25</name>
    <name evidence="2" type="ORF">SEA_DROOGSARMY_25</name>
</gene>
<organism evidence="2 3">
    <name type="scientific">Mycobacterium phage DroogsArmy</name>
    <dbReference type="NCBI Taxonomy" id="2744011"/>
    <lineage>
        <taxon>Viruses</taxon>
        <taxon>Duplodnaviria</taxon>
        <taxon>Heunggongvirae</taxon>
        <taxon>Uroviricota</taxon>
        <taxon>Caudoviricetes</taxon>
        <taxon>Timshelvirus</taxon>
        <taxon>Timshelvirus droogsarmy</taxon>
    </lineage>
</organism>
<dbReference type="InterPro" id="IPR020132">
    <property type="entry name" value="Gp24/Gp25"/>
</dbReference>